<evidence type="ECO:0000259" key="1">
    <source>
        <dbReference type="Pfam" id="PF13622"/>
    </source>
</evidence>
<dbReference type="Gene3D" id="2.40.160.210">
    <property type="entry name" value="Acyl-CoA thioesterase, double hotdog domain"/>
    <property type="match status" value="1"/>
</dbReference>
<organism evidence="3 4">
    <name type="scientific">Corynebacterium poyangense</name>
    <dbReference type="NCBI Taxonomy" id="2684405"/>
    <lineage>
        <taxon>Bacteria</taxon>
        <taxon>Bacillati</taxon>
        <taxon>Actinomycetota</taxon>
        <taxon>Actinomycetes</taxon>
        <taxon>Mycobacteriales</taxon>
        <taxon>Corynebacteriaceae</taxon>
        <taxon>Corynebacterium</taxon>
    </lineage>
</organism>
<name>A0A7H0SMW5_9CORY</name>
<reference evidence="3 4" key="1">
    <citation type="submission" date="2019-12" db="EMBL/GenBank/DDBJ databases">
        <title>Corynebacterium sp. nov., isolated from feces of the Anser Albifrons in China.</title>
        <authorList>
            <person name="Liu Q."/>
        </authorList>
    </citation>
    <scope>NUCLEOTIDE SEQUENCE [LARGE SCALE GENOMIC DNA]</scope>
    <source>
        <strain evidence="3 4">4H37-19</strain>
    </source>
</reference>
<keyword evidence="4" id="KW-1185">Reference proteome</keyword>
<evidence type="ECO:0000313" key="3">
    <source>
        <dbReference type="EMBL" id="QNQ89890.1"/>
    </source>
</evidence>
<dbReference type="InterPro" id="IPR049449">
    <property type="entry name" value="TesB_ACOT8-like_N"/>
</dbReference>
<dbReference type="RefSeq" id="WP_187975348.1">
    <property type="nucleotide sequence ID" value="NZ_CP046884.1"/>
</dbReference>
<sequence length="265" mass="29661">MDSYFIRTGAQQYTATSATTGAWNTSEQHIAPSLGLILHIAETDFAVRRTDHLSIGRVTYEIYGVVPIDVYDYQVEVIRKGKTIELVEVRLLHEGRTIVQAHIWFMVSSDTQAVAGTAIESITPRSQMQPFAPVQDWQGDFLETLEGFRTELDTGRAHMWVRTNTLLVDDQPASPFSLAASMFDIANGMALRANPKEVMFPNVDLSAHFFRVPDFHEVENGFSDWLGHDIRANFGPTGLGLTHNFLHDKHGPFGVMAQCLTVRIP</sequence>
<dbReference type="Proteomes" id="UP000516320">
    <property type="component" value="Chromosome"/>
</dbReference>
<dbReference type="InterPro" id="IPR042171">
    <property type="entry name" value="Acyl-CoA_hotdog"/>
</dbReference>
<dbReference type="Pfam" id="PF13622">
    <property type="entry name" value="4HBT_3"/>
    <property type="match status" value="1"/>
</dbReference>
<dbReference type="AlphaFoldDB" id="A0A7H0SMW5"/>
<gene>
    <name evidence="3" type="ORF">GP475_03940</name>
</gene>
<dbReference type="SUPFAM" id="SSF54637">
    <property type="entry name" value="Thioesterase/thiol ester dehydrase-isomerase"/>
    <property type="match status" value="1"/>
</dbReference>
<feature type="domain" description="Acyl-CoA thioesterase-like C-terminal" evidence="2">
    <location>
        <begin position="153"/>
        <end position="261"/>
    </location>
</feature>
<feature type="domain" description="Acyl-CoA thioesterase-like N-terminal HotDog" evidence="1">
    <location>
        <begin position="21"/>
        <end position="106"/>
    </location>
</feature>
<accession>A0A7H0SMW5</accession>
<dbReference type="KEGG" id="cpoy:GP475_03940"/>
<dbReference type="InterPro" id="IPR049450">
    <property type="entry name" value="ACOT8-like_C"/>
</dbReference>
<evidence type="ECO:0000259" key="2">
    <source>
        <dbReference type="Pfam" id="PF20789"/>
    </source>
</evidence>
<proteinExistence type="predicted"/>
<evidence type="ECO:0000313" key="4">
    <source>
        <dbReference type="Proteomes" id="UP000516320"/>
    </source>
</evidence>
<dbReference type="InterPro" id="IPR029069">
    <property type="entry name" value="HotDog_dom_sf"/>
</dbReference>
<protein>
    <submittedName>
        <fullName evidence="3">Thioesterase family protein</fullName>
    </submittedName>
</protein>
<dbReference type="EMBL" id="CP046884">
    <property type="protein sequence ID" value="QNQ89890.1"/>
    <property type="molecule type" value="Genomic_DNA"/>
</dbReference>
<dbReference type="Pfam" id="PF20789">
    <property type="entry name" value="4HBT_3C"/>
    <property type="match status" value="1"/>
</dbReference>